<organism evidence="1">
    <name type="scientific">viral metagenome</name>
    <dbReference type="NCBI Taxonomy" id="1070528"/>
    <lineage>
        <taxon>unclassified sequences</taxon>
        <taxon>metagenomes</taxon>
        <taxon>organismal metagenomes</taxon>
    </lineage>
</organism>
<proteinExistence type="predicted"/>
<dbReference type="AlphaFoldDB" id="A0A6M3KF68"/>
<name>A0A6M3KF68_9ZZZZ</name>
<accession>A0A6M3KF68</accession>
<sequence>MVYHIRIDPPARGAVNSSFPQPRLNWPPGLNTQGSKAMVFRVVKNKDNPFVTLHKASIYDAAISWKAKGILAYILSRPDTWQVYESEVCRHSKDGIKSTRSGIHELIRAGYITRTQKRLESGHFSGYEYLVYETPQLQSIITEVPKPENGKRHPINNDLNNNDVFQIEAPLPAGIYDTEQARLQAFQSQSKQTIIDDMEAYRISIEQIAEKTFPAAKAGR</sequence>
<reference evidence="1" key="1">
    <citation type="submission" date="2020-03" db="EMBL/GenBank/DDBJ databases">
        <title>The deep terrestrial virosphere.</title>
        <authorList>
            <person name="Holmfeldt K."/>
            <person name="Nilsson E."/>
            <person name="Simone D."/>
            <person name="Lopez-Fernandez M."/>
            <person name="Wu X."/>
            <person name="de Brujin I."/>
            <person name="Lundin D."/>
            <person name="Andersson A."/>
            <person name="Bertilsson S."/>
            <person name="Dopson M."/>
        </authorList>
    </citation>
    <scope>NUCLEOTIDE SEQUENCE</scope>
    <source>
        <strain evidence="1">MM415A00762</strain>
    </source>
</reference>
<protein>
    <submittedName>
        <fullName evidence="1">Uncharacterized protein</fullName>
    </submittedName>
</protein>
<gene>
    <name evidence="1" type="ORF">MM415A00762_0002</name>
</gene>
<evidence type="ECO:0000313" key="1">
    <source>
        <dbReference type="EMBL" id="QJA80195.1"/>
    </source>
</evidence>
<dbReference type="EMBL" id="MT142411">
    <property type="protein sequence ID" value="QJA80195.1"/>
    <property type="molecule type" value="Genomic_DNA"/>
</dbReference>